<dbReference type="InterPro" id="IPR001190">
    <property type="entry name" value="SRCR"/>
</dbReference>
<dbReference type="InterPro" id="IPR001245">
    <property type="entry name" value="Ser-Thr/Tyr_kinase_cat_dom"/>
</dbReference>
<comment type="caution">
    <text evidence="22">The sequence shown here is derived from an EMBL/GenBank/DDBJ whole genome shotgun (WGS) entry which is preliminary data.</text>
</comment>
<evidence type="ECO:0000313" key="23">
    <source>
        <dbReference type="Proteomes" id="UP001174909"/>
    </source>
</evidence>
<dbReference type="InterPro" id="IPR020635">
    <property type="entry name" value="Tyr_kinase_cat_dom"/>
</dbReference>
<dbReference type="SMART" id="SM00202">
    <property type="entry name" value="SR"/>
    <property type="match status" value="2"/>
</dbReference>
<keyword evidence="8" id="KW-0418">Kinase</keyword>
<feature type="disulfide bond" evidence="16">
    <location>
        <begin position="190"/>
        <end position="200"/>
    </location>
</feature>
<evidence type="ECO:0000256" key="8">
    <source>
        <dbReference type="ARBA" id="ARBA00022777"/>
    </source>
</evidence>
<dbReference type="SMART" id="SM00219">
    <property type="entry name" value="TyrKc"/>
    <property type="match status" value="1"/>
</dbReference>
<dbReference type="Gene3D" id="1.10.2000.10">
    <property type="entry name" value="Frizzled cysteine-rich domain"/>
    <property type="match status" value="1"/>
</dbReference>
<dbReference type="GO" id="GO:0005886">
    <property type="term" value="C:plasma membrane"/>
    <property type="evidence" value="ECO:0007669"/>
    <property type="project" value="TreeGrafter"/>
</dbReference>
<dbReference type="GO" id="GO:0043235">
    <property type="term" value="C:receptor complex"/>
    <property type="evidence" value="ECO:0007669"/>
    <property type="project" value="TreeGrafter"/>
</dbReference>
<feature type="transmembrane region" description="Helical" evidence="18">
    <location>
        <begin position="696"/>
        <end position="718"/>
    </location>
</feature>
<dbReference type="SUPFAM" id="SSF56112">
    <property type="entry name" value="Protein kinase-like (PK-like)"/>
    <property type="match status" value="1"/>
</dbReference>
<dbReference type="GO" id="GO:0005524">
    <property type="term" value="F:ATP binding"/>
    <property type="evidence" value="ECO:0007669"/>
    <property type="project" value="UniProtKB-UniRule"/>
</dbReference>
<dbReference type="GO" id="GO:0007169">
    <property type="term" value="P:cell surface receptor protein tyrosine kinase signaling pathway"/>
    <property type="evidence" value="ECO:0007669"/>
    <property type="project" value="TreeGrafter"/>
</dbReference>
<keyword evidence="9 17" id="KW-0067">ATP-binding</keyword>
<dbReference type="Proteomes" id="UP001174909">
    <property type="component" value="Unassembled WGS sequence"/>
</dbReference>
<feature type="domain" description="SRCR" evidence="21">
    <location>
        <begin position="235"/>
        <end position="332"/>
    </location>
</feature>
<evidence type="ECO:0000259" key="19">
    <source>
        <dbReference type="PROSITE" id="PS50011"/>
    </source>
</evidence>
<dbReference type="PANTHER" id="PTHR24416:SF628">
    <property type="entry name" value="TYROSINE-PROTEIN KINASE MER-LIKE"/>
    <property type="match status" value="1"/>
</dbReference>
<evidence type="ECO:0000256" key="2">
    <source>
        <dbReference type="ARBA" id="ARBA00004308"/>
    </source>
</evidence>
<dbReference type="Gene3D" id="3.10.250.10">
    <property type="entry name" value="SRCR-like domain"/>
    <property type="match status" value="2"/>
</dbReference>
<evidence type="ECO:0000256" key="4">
    <source>
        <dbReference type="ARBA" id="ARBA00022692"/>
    </source>
</evidence>
<feature type="non-terminal residue" evidence="22">
    <location>
        <position position="1"/>
    </location>
</feature>
<dbReference type="InterPro" id="IPR000719">
    <property type="entry name" value="Prot_kinase_dom"/>
</dbReference>
<keyword evidence="22" id="KW-0675">Receptor</keyword>
<dbReference type="AlphaFoldDB" id="A0AA35SQ03"/>
<evidence type="ECO:0000256" key="17">
    <source>
        <dbReference type="PROSITE-ProRule" id="PRU10141"/>
    </source>
</evidence>
<dbReference type="PROSITE" id="PS50287">
    <property type="entry name" value="SRCR_2"/>
    <property type="match status" value="2"/>
</dbReference>
<evidence type="ECO:0000313" key="22">
    <source>
        <dbReference type="EMBL" id="CAI8033838.1"/>
    </source>
</evidence>
<evidence type="ECO:0000256" key="16">
    <source>
        <dbReference type="PROSITE-ProRule" id="PRU00196"/>
    </source>
</evidence>
<comment type="subcellular location">
    <subcellularLocation>
        <location evidence="2">Endomembrane system</location>
    </subcellularLocation>
    <subcellularLocation>
        <location evidence="1">Membrane</location>
        <topology evidence="1">Single-pass membrane protein</topology>
    </subcellularLocation>
</comment>
<dbReference type="PRINTS" id="PR00109">
    <property type="entry name" value="TYRKINASE"/>
</dbReference>
<dbReference type="GO" id="GO:0006909">
    <property type="term" value="P:phagocytosis"/>
    <property type="evidence" value="ECO:0007669"/>
    <property type="project" value="TreeGrafter"/>
</dbReference>
<comment type="catalytic activity">
    <reaction evidence="15">
        <text>L-tyrosyl-[protein] + ATP = O-phospho-L-tyrosyl-[protein] + ADP + H(+)</text>
        <dbReference type="Rhea" id="RHEA:10596"/>
        <dbReference type="Rhea" id="RHEA-COMP:10136"/>
        <dbReference type="Rhea" id="RHEA-COMP:20101"/>
        <dbReference type="ChEBI" id="CHEBI:15378"/>
        <dbReference type="ChEBI" id="CHEBI:30616"/>
        <dbReference type="ChEBI" id="CHEBI:46858"/>
        <dbReference type="ChEBI" id="CHEBI:61978"/>
        <dbReference type="ChEBI" id="CHEBI:456216"/>
        <dbReference type="EC" id="2.7.10.1"/>
    </reaction>
</comment>
<keyword evidence="3" id="KW-0808">Transferase</keyword>
<keyword evidence="13 16" id="KW-1015">Disulfide bond</keyword>
<feature type="disulfide bond" evidence="16">
    <location>
        <begin position="260"/>
        <end position="324"/>
    </location>
</feature>
<evidence type="ECO:0000256" key="15">
    <source>
        <dbReference type="ARBA" id="ARBA00051243"/>
    </source>
</evidence>
<dbReference type="SUPFAM" id="SSF56487">
    <property type="entry name" value="SRCR-like"/>
    <property type="match status" value="2"/>
</dbReference>
<dbReference type="GO" id="GO:0016477">
    <property type="term" value="P:cell migration"/>
    <property type="evidence" value="ECO:0007669"/>
    <property type="project" value="TreeGrafter"/>
</dbReference>
<dbReference type="InterPro" id="IPR050122">
    <property type="entry name" value="RTK"/>
</dbReference>
<dbReference type="Pfam" id="PF07714">
    <property type="entry name" value="PK_Tyr_Ser-Thr"/>
    <property type="match status" value="1"/>
</dbReference>
<dbReference type="CDD" id="cd00192">
    <property type="entry name" value="PTKc"/>
    <property type="match status" value="1"/>
</dbReference>
<dbReference type="SUPFAM" id="SSF63501">
    <property type="entry name" value="Frizzled cysteine-rich domain"/>
    <property type="match status" value="1"/>
</dbReference>
<dbReference type="GO" id="GO:0050793">
    <property type="term" value="P:regulation of developmental process"/>
    <property type="evidence" value="ECO:0007669"/>
    <property type="project" value="UniProtKB-ARBA"/>
</dbReference>
<feature type="domain" description="Protein kinase" evidence="19">
    <location>
        <begin position="638"/>
        <end position="886"/>
    </location>
</feature>
<dbReference type="InterPro" id="IPR011009">
    <property type="entry name" value="Kinase-like_dom_sf"/>
</dbReference>
<keyword evidence="10 18" id="KW-1133">Transmembrane helix</keyword>
<dbReference type="PANTHER" id="PTHR24416">
    <property type="entry name" value="TYROSINE-PROTEIN KINASE RECEPTOR"/>
    <property type="match status" value="1"/>
</dbReference>
<keyword evidence="11 18" id="KW-0472">Membrane</keyword>
<evidence type="ECO:0000256" key="13">
    <source>
        <dbReference type="ARBA" id="ARBA00023157"/>
    </source>
</evidence>
<feature type="disulfide bond" evidence="16">
    <location>
        <begin position="304"/>
        <end position="314"/>
    </location>
</feature>
<evidence type="ECO:0000256" key="7">
    <source>
        <dbReference type="ARBA" id="ARBA00022741"/>
    </source>
</evidence>
<dbReference type="PROSITE" id="PS50011">
    <property type="entry name" value="PROTEIN_KINASE_DOM"/>
    <property type="match status" value="1"/>
</dbReference>
<evidence type="ECO:0000256" key="10">
    <source>
        <dbReference type="ARBA" id="ARBA00022989"/>
    </source>
</evidence>
<dbReference type="PROSITE" id="PS00107">
    <property type="entry name" value="PROTEIN_KINASE_ATP"/>
    <property type="match status" value="1"/>
</dbReference>
<evidence type="ECO:0000256" key="18">
    <source>
        <dbReference type="SAM" id="Phobius"/>
    </source>
</evidence>
<dbReference type="InterPro" id="IPR036790">
    <property type="entry name" value="Frizzled_dom_sf"/>
</dbReference>
<evidence type="ECO:0000256" key="12">
    <source>
        <dbReference type="ARBA" id="ARBA00023137"/>
    </source>
</evidence>
<evidence type="ECO:0000259" key="20">
    <source>
        <dbReference type="PROSITE" id="PS50038"/>
    </source>
</evidence>
<proteinExistence type="predicted"/>
<dbReference type="InterPro" id="IPR008266">
    <property type="entry name" value="Tyr_kinase_AS"/>
</dbReference>
<comment type="caution">
    <text evidence="16">Lacks conserved residue(s) required for the propagation of feature annotation.</text>
</comment>
<dbReference type="Gene3D" id="1.10.510.10">
    <property type="entry name" value="Transferase(Phosphotransferase) domain 1"/>
    <property type="match status" value="1"/>
</dbReference>
<dbReference type="GO" id="GO:0048468">
    <property type="term" value="P:cell development"/>
    <property type="evidence" value="ECO:0007669"/>
    <property type="project" value="UniProtKB-ARBA"/>
</dbReference>
<dbReference type="GO" id="GO:0012505">
    <property type="term" value="C:endomembrane system"/>
    <property type="evidence" value="ECO:0007669"/>
    <property type="project" value="UniProtKB-SubCell"/>
</dbReference>
<feature type="transmembrane region" description="Helical" evidence="18">
    <location>
        <begin position="520"/>
        <end position="545"/>
    </location>
</feature>
<evidence type="ECO:0000256" key="11">
    <source>
        <dbReference type="ARBA" id="ARBA00023136"/>
    </source>
</evidence>
<evidence type="ECO:0000259" key="21">
    <source>
        <dbReference type="PROSITE" id="PS50287"/>
    </source>
</evidence>
<sequence>MVVGQVPIIQCGSGENALSDCSKLDDSQCRDVAGVDCIGMSCLSSVEIFNLFVPCVAAPCTTRGLTDYRRCTYYYGFSGFGFDYCSCSSRCFSYGNCCSDISVTKNCFEKECKHGEVRLVGGVTNSTGRLEFCANGVWGRICNKLEYWGPENARVVCRQLGFSEKGAYILDYEDRFGTSNRAAVIGEVYCNGTEPELLECFHASIGSHRCYRGRYVTDIIISCYDENRGCENGEVRLQGGAGSSNGHVEFCKDRVWGRVCSDGWDMNDTMVVCRQLGFEPEDSAVIPGPANAGDVPVFLGQVNCSGTEQYFNECSHGRPPPADCARAAISCKTNSNETKCAAQTETSTYPASYGECSVYKSETGVCDDVVRPDIDKVYASYRLGDQSTIAQLLHNNIKDNGTDQNEYCMKQVLRALCHFYLPPCGNSTHLAPPSSICQEQCQMVQETCHTTWSTLLSAFDSVDLVIECNDTSALLFPVPHCCTDAGLGRSAVHLLPSSTVGITPEISSLPHESKGAVVEIVITVVGLFLLAAVAMIIVVSLLVVLSSKRRRRKRLENMQLDILAIGGRGGAPVSVSVTEEMEPGEKGDANASVAGPNPYMSTGLNTGLLQVPWPRTRVPSHHMRELARGKFLVKSEDITLLDSIGEGEFGVVYKARLGLSKRVVAVKTLKGEFVQVEVDKFVEESLKMSRFKHGHVMGLIGVCLDAGSAPYIIMPYMANGSLLKYLKRERNNIVVLDETDEDELGEVRKRLMVICSQIASGMEYLAANKYVHRDLAARNCMIDAHFVIKITDFGLSEDVFERNYFRQDSSSGEVVKLPIKWMSPESLSDGHFSEKSDVWSYGVTMWEIFSGGKAPYPGTNPLTLMESLEQGYRMPQPYNDACSEAM</sequence>
<dbReference type="GO" id="GO:0004714">
    <property type="term" value="F:transmembrane receptor protein tyrosine kinase activity"/>
    <property type="evidence" value="ECO:0007669"/>
    <property type="project" value="UniProtKB-EC"/>
</dbReference>
<protein>
    <submittedName>
        <fullName evidence="22">Hepatocyte growth factor receptor</fullName>
    </submittedName>
</protein>
<organism evidence="22 23">
    <name type="scientific">Geodia barretti</name>
    <name type="common">Barrett's horny sponge</name>
    <dbReference type="NCBI Taxonomy" id="519541"/>
    <lineage>
        <taxon>Eukaryota</taxon>
        <taxon>Metazoa</taxon>
        <taxon>Porifera</taxon>
        <taxon>Demospongiae</taxon>
        <taxon>Heteroscleromorpha</taxon>
        <taxon>Tetractinellida</taxon>
        <taxon>Astrophorina</taxon>
        <taxon>Geodiidae</taxon>
        <taxon>Geodia</taxon>
    </lineage>
</organism>
<keyword evidence="12" id="KW-0829">Tyrosine-protein kinase</keyword>
<dbReference type="InterPro" id="IPR036772">
    <property type="entry name" value="SRCR-like_dom_sf"/>
</dbReference>
<reference evidence="22" key="1">
    <citation type="submission" date="2023-03" db="EMBL/GenBank/DDBJ databases">
        <authorList>
            <person name="Steffen K."/>
            <person name="Cardenas P."/>
        </authorList>
    </citation>
    <scope>NUCLEOTIDE SEQUENCE</scope>
</reference>
<evidence type="ECO:0000256" key="14">
    <source>
        <dbReference type="ARBA" id="ARBA00023180"/>
    </source>
</evidence>
<evidence type="ECO:0000256" key="5">
    <source>
        <dbReference type="ARBA" id="ARBA00022729"/>
    </source>
</evidence>
<dbReference type="FunFam" id="1.10.510.10:FF:001512">
    <property type="entry name" value="Receptor tyrosine-protein kinase erbB-2"/>
    <property type="match status" value="1"/>
</dbReference>
<keyword evidence="6" id="KW-0677">Repeat</keyword>
<dbReference type="PRINTS" id="PR00258">
    <property type="entry name" value="SPERACTRCPTR"/>
</dbReference>
<gene>
    <name evidence="22" type="ORF">GBAR_LOCUS19085</name>
</gene>
<dbReference type="Pfam" id="PF00530">
    <property type="entry name" value="SRCR"/>
    <property type="match status" value="2"/>
</dbReference>
<dbReference type="InterPro" id="IPR020067">
    <property type="entry name" value="Frizzled_dom"/>
</dbReference>
<dbReference type="PROSITE" id="PS50038">
    <property type="entry name" value="FZ"/>
    <property type="match status" value="1"/>
</dbReference>
<evidence type="ECO:0000256" key="3">
    <source>
        <dbReference type="ARBA" id="ARBA00022679"/>
    </source>
</evidence>
<keyword evidence="5" id="KW-0732">Signal</keyword>
<dbReference type="EMBL" id="CASHTH010002697">
    <property type="protein sequence ID" value="CAI8033838.1"/>
    <property type="molecule type" value="Genomic_DNA"/>
</dbReference>
<accession>A0AA35SQ03</accession>
<dbReference type="PROSITE" id="PS00420">
    <property type="entry name" value="SRCR_1"/>
    <property type="match status" value="1"/>
</dbReference>
<evidence type="ECO:0000256" key="1">
    <source>
        <dbReference type="ARBA" id="ARBA00004167"/>
    </source>
</evidence>
<feature type="domain" description="FZ" evidence="20">
    <location>
        <begin position="351"/>
        <end position="485"/>
    </location>
</feature>
<feature type="domain" description="SRCR" evidence="21">
    <location>
        <begin position="117"/>
        <end position="224"/>
    </location>
</feature>
<dbReference type="InterPro" id="IPR017441">
    <property type="entry name" value="Protein_kinase_ATP_BS"/>
</dbReference>
<name>A0AA35SQ03_GEOBA</name>
<evidence type="ECO:0000256" key="6">
    <source>
        <dbReference type="ARBA" id="ARBA00022737"/>
    </source>
</evidence>
<keyword evidence="23" id="KW-1185">Reference proteome</keyword>
<feature type="binding site" evidence="17">
    <location>
        <position position="667"/>
    </location>
    <ligand>
        <name>ATP</name>
        <dbReference type="ChEBI" id="CHEBI:30616"/>
    </ligand>
</feature>
<dbReference type="FunFam" id="3.10.250.10:FF:000016">
    <property type="entry name" value="Scavenger receptor cysteine-rich protein type 12"/>
    <property type="match status" value="2"/>
</dbReference>
<keyword evidence="4 18" id="KW-0812">Transmembrane</keyword>
<evidence type="ECO:0000256" key="9">
    <source>
        <dbReference type="ARBA" id="ARBA00022840"/>
    </source>
</evidence>
<keyword evidence="14" id="KW-0325">Glycoprotein</keyword>
<dbReference type="PROSITE" id="PS00109">
    <property type="entry name" value="PROTEIN_KINASE_TYR"/>
    <property type="match status" value="1"/>
</dbReference>
<keyword evidence="7 17" id="KW-0547">Nucleotide-binding</keyword>